<accession>A0A7J4XGR9</accession>
<keyword evidence="2" id="KW-0472">Membrane</keyword>
<evidence type="ECO:0000256" key="2">
    <source>
        <dbReference type="ARBA" id="ARBA00023136"/>
    </source>
</evidence>
<keyword evidence="3" id="KW-0998">Cell outer membrane</keyword>
<dbReference type="InterPro" id="IPR019619">
    <property type="entry name" value="DUF2490"/>
</dbReference>
<organism evidence="4 5">
    <name type="scientific">Bacteroides salyersiae</name>
    <dbReference type="NCBI Taxonomy" id="291644"/>
    <lineage>
        <taxon>Bacteria</taxon>
        <taxon>Pseudomonadati</taxon>
        <taxon>Bacteroidota</taxon>
        <taxon>Bacteroidia</taxon>
        <taxon>Bacteroidales</taxon>
        <taxon>Bacteroidaceae</taxon>
        <taxon>Bacteroides</taxon>
    </lineage>
</organism>
<sequence length="246" mass="28815">MNKWQSAGVIIVFLCMGMGKLCAQSDDLGLWASAEVKKKIFPGLDAFLEGEFRLRDNLRAVDRWGGTAGLSYRLFPFLKASAGYTYIYYNHPDKTTKKENYIPEYGSPRHRVNVSLTGSYKWNRFEFSLRERYQYTYRVGLSVPKYNLEEQIRKENEEIPAKSVHVLRSRLQVEYDIRKSPFKPYTSCEWYHSLNGEGFKKIRWTLGTSYKLNKKNTFDLCYRYQNEADEDEADGHVIGVGYSFKF</sequence>
<evidence type="ECO:0000313" key="5">
    <source>
        <dbReference type="Proteomes" id="UP000422221"/>
    </source>
</evidence>
<dbReference type="AlphaFoldDB" id="A0A7J4XGR9"/>
<evidence type="ECO:0000256" key="3">
    <source>
        <dbReference type="ARBA" id="ARBA00023237"/>
    </source>
</evidence>
<gene>
    <name evidence="4" type="ORF">F3F73_14080</name>
</gene>
<dbReference type="Proteomes" id="UP000422221">
    <property type="component" value="Unassembled WGS sequence"/>
</dbReference>
<protein>
    <submittedName>
        <fullName evidence="4">DUF2490 domain-containing protein</fullName>
    </submittedName>
</protein>
<proteinExistence type="predicted"/>
<reference evidence="4 5" key="1">
    <citation type="journal article" date="2019" name="Nat. Med.">
        <title>A library of human gut bacterial isolates paired with longitudinal multiomics data enables mechanistic microbiome research.</title>
        <authorList>
            <person name="Poyet M."/>
            <person name="Groussin M."/>
            <person name="Gibbons S.M."/>
            <person name="Avila-Pacheco J."/>
            <person name="Jiang X."/>
            <person name="Kearney S.M."/>
            <person name="Perrotta A.R."/>
            <person name="Berdy B."/>
            <person name="Zhao S."/>
            <person name="Lieberman T.D."/>
            <person name="Swanson P.K."/>
            <person name="Smith M."/>
            <person name="Roesemann S."/>
            <person name="Alexander J.E."/>
            <person name="Rich S.A."/>
            <person name="Livny J."/>
            <person name="Vlamakis H."/>
            <person name="Clish C."/>
            <person name="Bullock K."/>
            <person name="Deik A."/>
            <person name="Scott J."/>
            <person name="Pierce K.A."/>
            <person name="Xavier R.J."/>
            <person name="Alm E.J."/>
        </authorList>
    </citation>
    <scope>NUCLEOTIDE SEQUENCE [LARGE SCALE GENOMIC DNA]</scope>
    <source>
        <strain evidence="4 5">BIOML-A10</strain>
    </source>
</reference>
<dbReference type="InterPro" id="IPR036942">
    <property type="entry name" value="Beta-barrel_TonB_sf"/>
</dbReference>
<dbReference type="Pfam" id="PF10677">
    <property type="entry name" value="DUF2490"/>
    <property type="match status" value="1"/>
</dbReference>
<dbReference type="SUPFAM" id="SSF56935">
    <property type="entry name" value="Porins"/>
    <property type="match status" value="1"/>
</dbReference>
<comment type="caution">
    <text evidence="4">The sequence shown here is derived from an EMBL/GenBank/DDBJ whole genome shotgun (WGS) entry which is preliminary data.</text>
</comment>
<dbReference type="GO" id="GO:0009279">
    <property type="term" value="C:cell outer membrane"/>
    <property type="evidence" value="ECO:0007669"/>
    <property type="project" value="UniProtKB-SubCell"/>
</dbReference>
<evidence type="ECO:0000256" key="1">
    <source>
        <dbReference type="ARBA" id="ARBA00004442"/>
    </source>
</evidence>
<dbReference type="EMBL" id="VWMK01000014">
    <property type="protein sequence ID" value="KAA3762879.1"/>
    <property type="molecule type" value="Genomic_DNA"/>
</dbReference>
<dbReference type="RefSeq" id="WP_005929525.1">
    <property type="nucleotide sequence ID" value="NZ_CABKSE010000002.1"/>
</dbReference>
<dbReference type="Gene3D" id="2.40.170.20">
    <property type="entry name" value="TonB-dependent receptor, beta-barrel domain"/>
    <property type="match status" value="1"/>
</dbReference>
<evidence type="ECO:0000313" key="4">
    <source>
        <dbReference type="EMBL" id="KAA3762879.1"/>
    </source>
</evidence>
<comment type="subcellular location">
    <subcellularLocation>
        <location evidence="1">Cell outer membrane</location>
    </subcellularLocation>
</comment>
<name>A0A7J4XGR9_9BACE</name>